<keyword evidence="4" id="KW-1185">Reference proteome</keyword>
<feature type="compositionally biased region" description="Basic and acidic residues" evidence="1">
    <location>
        <begin position="106"/>
        <end position="124"/>
    </location>
</feature>
<evidence type="ECO:0000313" key="4">
    <source>
        <dbReference type="Proteomes" id="UP000827609"/>
    </source>
</evidence>
<feature type="region of interest" description="Disordered" evidence="1">
    <location>
        <begin position="70"/>
        <end position="125"/>
    </location>
</feature>
<feature type="compositionally biased region" description="Pro residues" evidence="1">
    <location>
        <begin position="89"/>
        <end position="102"/>
    </location>
</feature>
<evidence type="ECO:0000259" key="2">
    <source>
        <dbReference type="Pfam" id="PF20294"/>
    </source>
</evidence>
<feature type="domain" description="KTSC and Metallopeptidase-like N-terminal fusion" evidence="2">
    <location>
        <begin position="2"/>
        <end position="49"/>
    </location>
</feature>
<reference evidence="3" key="1">
    <citation type="submission" date="2021-06" db="EMBL/GenBank/DDBJ databases">
        <title>Complete genome sequence of Erwinia phage pEa_SNUABM_7.</title>
        <authorList>
            <person name="Kim S.G."/>
            <person name="Park S.C."/>
        </authorList>
    </citation>
    <scope>NUCLEOTIDE SEQUENCE</scope>
</reference>
<accession>A0AAE7WSA3</accession>
<dbReference type="Pfam" id="PF20294">
    <property type="entry name" value="KMPT-N"/>
    <property type="match status" value="1"/>
</dbReference>
<protein>
    <recommendedName>
        <fullName evidence="2">KTSC and Metallopeptidase-like N-terminal fusion domain-containing protein</fullName>
    </recommendedName>
</protein>
<dbReference type="EMBL" id="MZ475896">
    <property type="protein sequence ID" value="QYW04818.1"/>
    <property type="molecule type" value="Genomic_DNA"/>
</dbReference>
<evidence type="ECO:0000256" key="1">
    <source>
        <dbReference type="SAM" id="MobiDB-lite"/>
    </source>
</evidence>
<dbReference type="Proteomes" id="UP000827609">
    <property type="component" value="Segment"/>
</dbReference>
<evidence type="ECO:0000313" key="3">
    <source>
        <dbReference type="EMBL" id="QYW04818.1"/>
    </source>
</evidence>
<organism evidence="3 4">
    <name type="scientific">Erwinia phage pEa_SNUABM_7</name>
    <dbReference type="NCBI Taxonomy" id="2866695"/>
    <lineage>
        <taxon>Viruses</taxon>
        <taxon>Duplodnaviria</taxon>
        <taxon>Heunggongvirae</taxon>
        <taxon>Uroviricota</taxon>
        <taxon>Caudoviricetes</taxon>
        <taxon>Snuvirus</taxon>
        <taxon>Snuvirus SNUABM7</taxon>
    </lineage>
</organism>
<dbReference type="InterPro" id="IPR046899">
    <property type="entry name" value="KMPT_N"/>
</dbReference>
<gene>
    <name evidence="3" type="ORF">pEaSNUABM7_00150</name>
</gene>
<proteinExistence type="predicted"/>
<sequence>MISNGVRMQPREVVGLHQVNDDLYYIAHPKYPQAVAISGESAGMILANSRPFAAQPDALFDSFDFTPLEEKSAKPKPVKVPKPAAAEVPIPPPEPEPKPPVDTPIDDDRASKEARQRRELDRPQFGKFTPLQYSDIAYAGGTPNNYAIQPLPKCGTVHLEVRGADELNIPGLNISVNGVSPPAFVLKDIQDNVMPAVGLNVNLPFKRLYVSILGGQEGNDVGGSHISTYMIRGFMYGVIAISPQQLVRLLGGYNSKSMAHVMTHELAHFVDHTMLRNVDRMKFDQAIRGKRIHPDSNNALTIKSVPTEHFATLAELMVWGDSLRNVYTLNGVEVVNKYFENRYIPQSDIDSRKV</sequence>
<name>A0AAE7WSA3_9CAUD</name>